<feature type="region of interest" description="Disordered" evidence="1">
    <location>
        <begin position="77"/>
        <end position="97"/>
    </location>
</feature>
<evidence type="ECO:0000313" key="3">
    <source>
        <dbReference type="Proteomes" id="UP000008065"/>
    </source>
</evidence>
<evidence type="ECO:0000313" key="2">
    <source>
        <dbReference type="EMBL" id="EGO54011.1"/>
    </source>
</evidence>
<dbReference type="HOGENOM" id="CLU_1409156_0_0_1"/>
<protein>
    <submittedName>
        <fullName evidence="2">Uncharacterized protein</fullName>
    </submittedName>
</protein>
<organism evidence="2 3">
    <name type="scientific">Neurospora tetrasperma (strain FGSC 2508 / ATCC MYA-4615 / P0657)</name>
    <dbReference type="NCBI Taxonomy" id="510951"/>
    <lineage>
        <taxon>Eukaryota</taxon>
        <taxon>Fungi</taxon>
        <taxon>Dikarya</taxon>
        <taxon>Ascomycota</taxon>
        <taxon>Pezizomycotina</taxon>
        <taxon>Sordariomycetes</taxon>
        <taxon>Sordariomycetidae</taxon>
        <taxon>Sordariales</taxon>
        <taxon>Sordariaceae</taxon>
        <taxon>Neurospora</taxon>
    </lineage>
</organism>
<dbReference type="Proteomes" id="UP000008065">
    <property type="component" value="Unassembled WGS sequence"/>
</dbReference>
<gene>
    <name evidence="2" type="ORF">NEUTE1DRAFT_112577</name>
</gene>
<dbReference type="VEuPathDB" id="FungiDB:NEUTE1DRAFT_112577"/>
<dbReference type="AlphaFoldDB" id="F8MVW3"/>
<name>F8MVW3_NEUT8</name>
<keyword evidence="3" id="KW-1185">Reference proteome</keyword>
<dbReference type="OrthoDB" id="10607070at2759"/>
<dbReference type="EMBL" id="GL891307">
    <property type="protein sequence ID" value="EGO54011.1"/>
    <property type="molecule type" value="Genomic_DNA"/>
</dbReference>
<evidence type="ECO:0000256" key="1">
    <source>
        <dbReference type="SAM" id="MobiDB-lite"/>
    </source>
</evidence>
<accession>F8MVW3</accession>
<reference evidence="3" key="1">
    <citation type="journal article" date="2011" name="Genetics">
        <title>Massive changes in genome architecture accompany the transition to self-fertility in the filamentous fungus Neurospora tetrasperma.</title>
        <authorList>
            <person name="Ellison C.E."/>
            <person name="Stajich J.E."/>
            <person name="Jacobson D.J."/>
            <person name="Natvig D.O."/>
            <person name="Lapidus A."/>
            <person name="Foster B."/>
            <person name="Aerts A."/>
            <person name="Riley R."/>
            <person name="Lindquist E.A."/>
            <person name="Grigoriev I.V."/>
            <person name="Taylor J.W."/>
        </authorList>
    </citation>
    <scope>NUCLEOTIDE SEQUENCE [LARGE SCALE GENOMIC DNA]</scope>
    <source>
        <strain evidence="3">FGSC 2508 / P0657</strain>
    </source>
</reference>
<dbReference type="GeneID" id="20822627"/>
<proteinExistence type="predicted"/>
<dbReference type="RefSeq" id="XP_009854019.1">
    <property type="nucleotide sequence ID" value="XM_009855717.1"/>
</dbReference>
<sequence>MSGWWGAAVNLPARRTSVELTYTMATTYHRTAGSGTGRESGYRGNERASPDYAHFMFRNLVPLPNIEQVFLKQAKTARGSKGKAMEPDSNPKTPKSPADVIQDVVTAQRGGKWSIKGTATFSGGAIKNEQRAKRLNAELGVLARRHGGAAQELFEEVEQELAAFYTEVDHAKATYRNNKAFYSELPVIMDSGF</sequence>
<dbReference type="KEGG" id="nte:NEUTE1DRAFT112577"/>